<dbReference type="SUPFAM" id="SSF109854">
    <property type="entry name" value="DinB/YfiT-like putative metalloenzymes"/>
    <property type="match status" value="1"/>
</dbReference>
<reference evidence="2 3" key="1">
    <citation type="submission" date="2016-04" db="EMBL/GenBank/DDBJ databases">
        <authorList>
            <person name="Evans L.H."/>
            <person name="Alamgir A."/>
            <person name="Owens N."/>
            <person name="Weber N.D."/>
            <person name="Virtaneva K."/>
            <person name="Barbian K."/>
            <person name="Babar A."/>
            <person name="Rosenke K."/>
        </authorList>
    </citation>
    <scope>NUCLEOTIDE SEQUENCE [LARGE SCALE GENOMIC DNA]</scope>
    <source>
        <strain evidence="2 3">IFM 0406</strain>
    </source>
</reference>
<dbReference type="AlphaFoldDB" id="A0A164PT30"/>
<sequence length="205" mass="22311">MAATVRELARLERAEFADMLDGLTPQQWGTPSLCTGWAVRDVVAHTIAYLAQSRIGLLANMTRSRWDVNRLNATALRTYVETAPTHLVGLMRRHADPSGAGALYGGRVALIECLIHQQDIRRPLGMPRMIPEQRLRVSLSFARISPVIGGSRRTRGVRLVATDISWSTGRGPEVHGSAEALLLAMTGRAPAVADELEGDGVALLR</sequence>
<dbReference type="EMBL" id="LWGR01000002">
    <property type="protein sequence ID" value="KZM76028.1"/>
    <property type="molecule type" value="Genomic_DNA"/>
</dbReference>
<dbReference type="STRING" id="455432.AWN90_17160"/>
<feature type="domain" description="Mycothiol-dependent maleylpyruvate isomerase metal-binding" evidence="1">
    <location>
        <begin position="10"/>
        <end position="85"/>
    </location>
</feature>
<dbReference type="InterPro" id="IPR034660">
    <property type="entry name" value="DinB/YfiT-like"/>
</dbReference>
<keyword evidence="3" id="KW-1185">Reference proteome</keyword>
<organism evidence="2 3">
    <name type="scientific">Nocardia terpenica</name>
    <dbReference type="NCBI Taxonomy" id="455432"/>
    <lineage>
        <taxon>Bacteria</taxon>
        <taxon>Bacillati</taxon>
        <taxon>Actinomycetota</taxon>
        <taxon>Actinomycetes</taxon>
        <taxon>Mycobacteriales</taxon>
        <taxon>Nocardiaceae</taxon>
        <taxon>Nocardia</taxon>
    </lineage>
</organism>
<evidence type="ECO:0000259" key="1">
    <source>
        <dbReference type="Pfam" id="PF11716"/>
    </source>
</evidence>
<accession>A0A164PT30</accession>
<proteinExistence type="predicted"/>
<name>A0A164PT30_9NOCA</name>
<dbReference type="NCBIfam" id="TIGR03083">
    <property type="entry name" value="maleylpyruvate isomerase family mycothiol-dependent enzyme"/>
    <property type="match status" value="1"/>
</dbReference>
<evidence type="ECO:0000313" key="3">
    <source>
        <dbReference type="Proteomes" id="UP000076512"/>
    </source>
</evidence>
<dbReference type="RefSeq" id="WP_067582030.1">
    <property type="nucleotide sequence ID" value="NZ_JABMCZ010000001.1"/>
</dbReference>
<dbReference type="Proteomes" id="UP000076512">
    <property type="component" value="Unassembled WGS sequence"/>
</dbReference>
<dbReference type="Pfam" id="PF11716">
    <property type="entry name" value="MDMPI_N"/>
    <property type="match status" value="1"/>
</dbReference>
<dbReference type="GO" id="GO:0046872">
    <property type="term" value="F:metal ion binding"/>
    <property type="evidence" value="ECO:0007669"/>
    <property type="project" value="InterPro"/>
</dbReference>
<dbReference type="InterPro" id="IPR024344">
    <property type="entry name" value="MDMPI_metal-binding"/>
</dbReference>
<dbReference type="Gene3D" id="1.20.120.450">
    <property type="entry name" value="dinb family like domain"/>
    <property type="match status" value="1"/>
</dbReference>
<evidence type="ECO:0000313" key="2">
    <source>
        <dbReference type="EMBL" id="KZM76028.1"/>
    </source>
</evidence>
<dbReference type="OrthoDB" id="5178565at2"/>
<gene>
    <name evidence="2" type="ORF">AWN90_17160</name>
</gene>
<comment type="caution">
    <text evidence="2">The sequence shown here is derived from an EMBL/GenBank/DDBJ whole genome shotgun (WGS) entry which is preliminary data.</text>
</comment>
<dbReference type="InterPro" id="IPR017517">
    <property type="entry name" value="Maleyloyr_isom"/>
</dbReference>
<protein>
    <recommendedName>
        <fullName evidence="1">Mycothiol-dependent maleylpyruvate isomerase metal-binding domain-containing protein</fullName>
    </recommendedName>
</protein>